<dbReference type="AlphaFoldDB" id="X0X6R3"/>
<dbReference type="EMBL" id="BARS01047335">
    <property type="protein sequence ID" value="GAG38919.1"/>
    <property type="molecule type" value="Genomic_DNA"/>
</dbReference>
<gene>
    <name evidence="1" type="ORF">S01H1_71114</name>
</gene>
<reference evidence="1" key="1">
    <citation type="journal article" date="2014" name="Front. Microbiol.">
        <title>High frequency of phylogenetically diverse reductive dehalogenase-homologous genes in deep subseafloor sedimentary metagenomes.</title>
        <authorList>
            <person name="Kawai M."/>
            <person name="Futagami T."/>
            <person name="Toyoda A."/>
            <person name="Takaki Y."/>
            <person name="Nishi S."/>
            <person name="Hori S."/>
            <person name="Arai W."/>
            <person name="Tsubouchi T."/>
            <person name="Morono Y."/>
            <person name="Uchiyama I."/>
            <person name="Ito T."/>
            <person name="Fujiyama A."/>
            <person name="Inagaki F."/>
            <person name="Takami H."/>
        </authorList>
    </citation>
    <scope>NUCLEOTIDE SEQUENCE</scope>
    <source>
        <strain evidence="1">Expedition CK06-06</strain>
    </source>
</reference>
<name>X0X6R3_9ZZZZ</name>
<protein>
    <submittedName>
        <fullName evidence="1">Uncharacterized protein</fullName>
    </submittedName>
</protein>
<comment type="caution">
    <text evidence="1">The sequence shown here is derived from an EMBL/GenBank/DDBJ whole genome shotgun (WGS) entry which is preliminary data.</text>
</comment>
<organism evidence="1">
    <name type="scientific">marine sediment metagenome</name>
    <dbReference type="NCBI Taxonomy" id="412755"/>
    <lineage>
        <taxon>unclassified sequences</taxon>
        <taxon>metagenomes</taxon>
        <taxon>ecological metagenomes</taxon>
    </lineage>
</organism>
<feature type="non-terminal residue" evidence="1">
    <location>
        <position position="43"/>
    </location>
</feature>
<accession>X0X6R3</accession>
<proteinExistence type="predicted"/>
<sequence length="43" mass="5054">MPDDWSNLEQTNKDTTLDIELLKKEVGQRFPFYDMKYNVSTAA</sequence>
<evidence type="ECO:0000313" key="1">
    <source>
        <dbReference type="EMBL" id="GAG38919.1"/>
    </source>
</evidence>